<dbReference type="GO" id="GO:0000287">
    <property type="term" value="F:magnesium ion binding"/>
    <property type="evidence" value="ECO:0007669"/>
    <property type="project" value="InterPro"/>
</dbReference>
<evidence type="ECO:0000313" key="6">
    <source>
        <dbReference type="EMBL" id="ALX06274.1"/>
    </source>
</evidence>
<dbReference type="PRINTS" id="PR01399">
    <property type="entry name" value="ENTSNTHTASED"/>
</dbReference>
<feature type="binding site" evidence="2">
    <location>
        <position position="153"/>
    </location>
    <ligand>
        <name>CoA</name>
        <dbReference type="ChEBI" id="CHEBI:57287"/>
    </ligand>
</feature>
<feature type="domain" description="4'-phosphopantetheinyl transferase" evidence="4">
    <location>
        <begin position="101"/>
        <end position="182"/>
    </location>
</feature>
<feature type="binding site" evidence="3">
    <location>
        <position position="104"/>
    </location>
    <ligand>
        <name>Mg(2+)</name>
        <dbReference type="ChEBI" id="CHEBI:18420"/>
    </ligand>
</feature>
<feature type="binding site" evidence="2">
    <location>
        <position position="38"/>
    </location>
    <ligand>
        <name>CoA</name>
        <dbReference type="ChEBI" id="CHEBI:57287"/>
    </ligand>
</feature>
<feature type="binding site" evidence="2">
    <location>
        <position position="104"/>
    </location>
    <ligand>
        <name>CoA</name>
        <dbReference type="ChEBI" id="CHEBI:57287"/>
    </ligand>
</feature>
<dbReference type="EMBL" id="CP011502">
    <property type="protein sequence ID" value="ALX06274.1"/>
    <property type="molecule type" value="Genomic_DNA"/>
</dbReference>
<feature type="binding site" evidence="3">
    <location>
        <position position="106"/>
    </location>
    <ligand>
        <name>Mg(2+)</name>
        <dbReference type="ChEBI" id="CHEBI:18420"/>
    </ligand>
</feature>
<feature type="domain" description="4'-phosphopantetheinyl transferase N-terminal" evidence="5">
    <location>
        <begin position="26"/>
        <end position="92"/>
    </location>
</feature>
<dbReference type="SUPFAM" id="SSF56214">
    <property type="entry name" value="4'-phosphopantetheinyl transferase"/>
    <property type="match status" value="1"/>
</dbReference>
<organism evidence="6 7">
    <name type="scientific">Aeromicrobium erythreum</name>
    <dbReference type="NCBI Taxonomy" id="2041"/>
    <lineage>
        <taxon>Bacteria</taxon>
        <taxon>Bacillati</taxon>
        <taxon>Actinomycetota</taxon>
        <taxon>Actinomycetes</taxon>
        <taxon>Propionibacteriales</taxon>
        <taxon>Nocardioidaceae</taxon>
        <taxon>Aeromicrobium</taxon>
    </lineage>
</organism>
<dbReference type="KEGG" id="aer:AERYTH_17000"/>
<dbReference type="PANTHER" id="PTHR38096:SF1">
    <property type="entry name" value="ENTEROBACTIN SYNTHASE COMPONENT D"/>
    <property type="match status" value="1"/>
</dbReference>
<gene>
    <name evidence="6" type="ORF">AERYTH_17000</name>
</gene>
<dbReference type="PANTHER" id="PTHR38096">
    <property type="entry name" value="ENTEROBACTIN SYNTHASE COMPONENT D"/>
    <property type="match status" value="1"/>
</dbReference>
<protein>
    <recommendedName>
        <fullName evidence="8">4'-phosphopantetheinyl transferase</fullName>
    </recommendedName>
</protein>
<dbReference type="GO" id="GO:0008897">
    <property type="term" value="F:holo-[acyl-carrier-protein] synthase activity"/>
    <property type="evidence" value="ECO:0007669"/>
    <property type="project" value="InterPro"/>
</dbReference>
<keyword evidence="1" id="KW-0808">Transferase</keyword>
<feature type="binding site" evidence="2">
    <location>
        <position position="163"/>
    </location>
    <ligand>
        <name>CoA</name>
        <dbReference type="ChEBI" id="CHEBI:57287"/>
    </ligand>
</feature>
<dbReference type="GO" id="GO:0009366">
    <property type="term" value="C:enterobactin synthetase complex"/>
    <property type="evidence" value="ECO:0007669"/>
    <property type="project" value="InterPro"/>
</dbReference>
<reference evidence="6 7" key="1">
    <citation type="journal article" date="1991" name="Int. J. Syst. Bacteriol.">
        <title>Description of the erythromycin-producing bacterium Arthrobacter sp. strain NRRL B-3381 as Aeromicrobium erythreum gen. nov., sp. nov.</title>
        <authorList>
            <person name="Miller E.S."/>
            <person name="Woese C.R."/>
            <person name="Brenner S."/>
        </authorList>
    </citation>
    <scope>NUCLEOTIDE SEQUENCE [LARGE SCALE GENOMIC DNA]</scope>
    <source>
        <strain evidence="6 7">AR18</strain>
    </source>
</reference>
<evidence type="ECO:0000256" key="3">
    <source>
        <dbReference type="PIRSR" id="PIRSR603542-2"/>
    </source>
</evidence>
<dbReference type="InterPro" id="IPR037143">
    <property type="entry name" value="4-PPantetheinyl_Trfase_dom_sf"/>
</dbReference>
<sequence>MPDEAVVHETRRSGAPGQAWALLAEEERRLVPGAGERRRDDWATGRLLAHAALAELDRDVPVLRRGDRGEPLWPASVVGSITHCDGYAACAVTHGGDVRALGIDVEPSLPLPPGVLDVVASPAERRHLTDLADQDASVPWDRLLFCAKEACYKVWFPLERRWLGFDDVTVHLARDGSFEVILDAVARTSLPARLRGRWGERDGVVAAGMHWRPAVGGRSDG</sequence>
<evidence type="ECO:0000259" key="5">
    <source>
        <dbReference type="Pfam" id="PF17837"/>
    </source>
</evidence>
<dbReference type="InterPro" id="IPR003542">
    <property type="entry name" value="Enbac_synth_compD-like"/>
</dbReference>
<name>A0A0U4DDW7_9ACTN</name>
<dbReference type="PATRIC" id="fig|2041.4.peg.3555"/>
<dbReference type="Pfam" id="PF01648">
    <property type="entry name" value="ACPS"/>
    <property type="match status" value="1"/>
</dbReference>
<keyword evidence="3" id="KW-0479">Metal-binding</keyword>
<feature type="binding site" evidence="2">
    <location>
        <position position="46"/>
    </location>
    <ligand>
        <name>CoA</name>
        <dbReference type="ChEBI" id="CHEBI:57287"/>
    </ligand>
</feature>
<dbReference type="AlphaFoldDB" id="A0A0U4DDW7"/>
<evidence type="ECO:0000256" key="1">
    <source>
        <dbReference type="ARBA" id="ARBA00022679"/>
    </source>
</evidence>
<dbReference type="InterPro" id="IPR041354">
    <property type="entry name" value="4PPT_N"/>
</dbReference>
<evidence type="ECO:0008006" key="8">
    <source>
        <dbReference type="Google" id="ProtNLM"/>
    </source>
</evidence>
<dbReference type="InterPro" id="IPR008278">
    <property type="entry name" value="4-PPantetheinyl_Trfase_dom"/>
</dbReference>
<keyword evidence="7" id="KW-1185">Reference proteome</keyword>
<evidence type="ECO:0000259" key="4">
    <source>
        <dbReference type="Pfam" id="PF01648"/>
    </source>
</evidence>
<evidence type="ECO:0000313" key="7">
    <source>
        <dbReference type="Proteomes" id="UP000067689"/>
    </source>
</evidence>
<dbReference type="Proteomes" id="UP000067689">
    <property type="component" value="Chromosome"/>
</dbReference>
<dbReference type="Pfam" id="PF17837">
    <property type="entry name" value="4PPT_N"/>
    <property type="match status" value="1"/>
</dbReference>
<dbReference type="STRING" id="2041.AERYTH_17000"/>
<dbReference type="GO" id="GO:0005886">
    <property type="term" value="C:plasma membrane"/>
    <property type="evidence" value="ECO:0007669"/>
    <property type="project" value="TreeGrafter"/>
</dbReference>
<accession>A0A0U4DDW7</accession>
<comment type="cofactor">
    <cofactor evidence="3">
        <name>Mg(2+)</name>
        <dbReference type="ChEBI" id="CHEBI:18420"/>
    </cofactor>
</comment>
<proteinExistence type="predicted"/>
<dbReference type="Gene3D" id="3.90.470.20">
    <property type="entry name" value="4'-phosphopantetheinyl transferase domain"/>
    <property type="match status" value="2"/>
</dbReference>
<feature type="binding site" evidence="2">
    <location>
        <position position="149"/>
    </location>
    <ligand>
        <name>CoA</name>
        <dbReference type="ChEBI" id="CHEBI:57287"/>
    </ligand>
</feature>
<dbReference type="GO" id="GO:0009239">
    <property type="term" value="P:enterobactin biosynthetic process"/>
    <property type="evidence" value="ECO:0007669"/>
    <property type="project" value="InterPro"/>
</dbReference>
<feature type="binding site" evidence="2">
    <location>
        <begin position="82"/>
        <end position="83"/>
    </location>
    <ligand>
        <name>CoA</name>
        <dbReference type="ChEBI" id="CHEBI:57287"/>
    </ligand>
</feature>
<evidence type="ECO:0000256" key="2">
    <source>
        <dbReference type="PIRSR" id="PIRSR603542-1"/>
    </source>
</evidence>
<keyword evidence="3" id="KW-0460">Magnesium</keyword>